<feature type="transmembrane region" description="Helical" evidence="1">
    <location>
        <begin position="51"/>
        <end position="74"/>
    </location>
</feature>
<protein>
    <submittedName>
        <fullName evidence="2">Uncharacterized protein</fullName>
    </submittedName>
</protein>
<evidence type="ECO:0000256" key="1">
    <source>
        <dbReference type="SAM" id="Phobius"/>
    </source>
</evidence>
<accession>A0A6A6AP48</accession>
<keyword evidence="1" id="KW-1133">Transmembrane helix</keyword>
<proteinExistence type="predicted"/>
<sequence length="681" mass="76180">MPLSMHIPGLRKKSEVAYHVVEAGIRTGKISGKHAQIPDWPSEPRRIERTLLWIFADFALLTLPIAFIVLAILASGLDGQPTSRLGKDIQNASLLGPTIFPLAFAALGGRSLKNIALWNAERGTTLGVLELLVGSRSFVAAVGHAINLRSPSLLAFGILILWTLSPLGGQSALRLVSETNRTISVNGPVYYANVDAWSGYMVVTAAWPDNVNTANSVSATVSMSLLTSKTWDNSSFDVWSHPKVPRIEDLERDEAENQNERPWYIIDRSTPANYASLTGVPILNLEVNVLTNLTIPYEYMYFDCSKKMDESPDDEQHDVPTYLRSLVPNLYGPNLNTLVENNSTSFVDLFTASAGGFEDYSSSFFLYGTRSENNNRTYAVPDRLLYGTINIDTRVFLYECSMKSVLTEINVVCLSDDCVVERVRRLDKPRNKRGTGWNNEYNGTPYDVMHDNITNARFFQYFTTIAPVNSNPHPIDSYVYGATPWGEGGFRHVASPHEWDNVSTIDISNRLTRVLNTYWDTSRWSNAVTRNDFFTKPTFLNSTSSEDETWGYTNLNMNITNAQISHQILIYEAHFLWVAASVVCSTILFLLGTFSFFLSLTTTAPDIFDYVSSFTRDNPHIIGLQGGSSLDGGDRARLLRNLPVQLGDVDADAKEGYIALRSIEGERDCQRRRVQKGRLYR</sequence>
<dbReference type="Proteomes" id="UP000799771">
    <property type="component" value="Unassembled WGS sequence"/>
</dbReference>
<evidence type="ECO:0000313" key="2">
    <source>
        <dbReference type="EMBL" id="KAF2133570.1"/>
    </source>
</evidence>
<gene>
    <name evidence="2" type="ORF">P153DRAFT_428514</name>
</gene>
<reference evidence="2" key="1">
    <citation type="journal article" date="2020" name="Stud. Mycol.">
        <title>101 Dothideomycetes genomes: a test case for predicting lifestyles and emergence of pathogens.</title>
        <authorList>
            <person name="Haridas S."/>
            <person name="Albert R."/>
            <person name="Binder M."/>
            <person name="Bloem J."/>
            <person name="Labutti K."/>
            <person name="Salamov A."/>
            <person name="Andreopoulos B."/>
            <person name="Baker S."/>
            <person name="Barry K."/>
            <person name="Bills G."/>
            <person name="Bluhm B."/>
            <person name="Cannon C."/>
            <person name="Castanera R."/>
            <person name="Culley D."/>
            <person name="Daum C."/>
            <person name="Ezra D."/>
            <person name="Gonzalez J."/>
            <person name="Henrissat B."/>
            <person name="Kuo A."/>
            <person name="Liang C."/>
            <person name="Lipzen A."/>
            <person name="Lutzoni F."/>
            <person name="Magnuson J."/>
            <person name="Mondo S."/>
            <person name="Nolan M."/>
            <person name="Ohm R."/>
            <person name="Pangilinan J."/>
            <person name="Park H.-J."/>
            <person name="Ramirez L."/>
            <person name="Alfaro M."/>
            <person name="Sun H."/>
            <person name="Tritt A."/>
            <person name="Yoshinaga Y."/>
            <person name="Zwiers L.-H."/>
            <person name="Turgeon B."/>
            <person name="Goodwin S."/>
            <person name="Spatafora J."/>
            <person name="Crous P."/>
            <person name="Grigoriev I."/>
        </authorList>
    </citation>
    <scope>NUCLEOTIDE SEQUENCE</scope>
    <source>
        <strain evidence="2">CBS 119687</strain>
    </source>
</reference>
<feature type="transmembrane region" description="Helical" evidence="1">
    <location>
        <begin position="575"/>
        <end position="598"/>
    </location>
</feature>
<keyword evidence="1" id="KW-0472">Membrane</keyword>
<dbReference type="AlphaFoldDB" id="A0A6A6AP48"/>
<dbReference type="OrthoDB" id="3692311at2759"/>
<dbReference type="RefSeq" id="XP_033527957.1">
    <property type="nucleotide sequence ID" value="XM_033672720.1"/>
</dbReference>
<keyword evidence="1" id="KW-0812">Transmembrane</keyword>
<dbReference type="GeneID" id="54413152"/>
<keyword evidence="3" id="KW-1185">Reference proteome</keyword>
<organism evidence="2 3">
    <name type="scientific">Dothidotthia symphoricarpi CBS 119687</name>
    <dbReference type="NCBI Taxonomy" id="1392245"/>
    <lineage>
        <taxon>Eukaryota</taxon>
        <taxon>Fungi</taxon>
        <taxon>Dikarya</taxon>
        <taxon>Ascomycota</taxon>
        <taxon>Pezizomycotina</taxon>
        <taxon>Dothideomycetes</taxon>
        <taxon>Pleosporomycetidae</taxon>
        <taxon>Pleosporales</taxon>
        <taxon>Dothidotthiaceae</taxon>
        <taxon>Dothidotthia</taxon>
    </lineage>
</organism>
<evidence type="ECO:0000313" key="3">
    <source>
        <dbReference type="Proteomes" id="UP000799771"/>
    </source>
</evidence>
<name>A0A6A6AP48_9PLEO</name>
<dbReference type="EMBL" id="ML977499">
    <property type="protein sequence ID" value="KAF2133570.1"/>
    <property type="molecule type" value="Genomic_DNA"/>
</dbReference>